<evidence type="ECO:0000256" key="1">
    <source>
        <dbReference type="SAM" id="MobiDB-lite"/>
    </source>
</evidence>
<feature type="compositionally biased region" description="Basic and acidic residues" evidence="1">
    <location>
        <begin position="88"/>
        <end position="107"/>
    </location>
</feature>
<gene>
    <name evidence="2" type="ORF">FOZ60_001065</name>
</gene>
<dbReference type="AlphaFoldDB" id="A0A7J6P138"/>
<name>A0A7J6P138_PEROL</name>
<organism evidence="2 3">
    <name type="scientific">Perkinsus olseni</name>
    <name type="common">Perkinsus atlanticus</name>
    <dbReference type="NCBI Taxonomy" id="32597"/>
    <lineage>
        <taxon>Eukaryota</taxon>
        <taxon>Sar</taxon>
        <taxon>Alveolata</taxon>
        <taxon>Perkinsozoa</taxon>
        <taxon>Perkinsea</taxon>
        <taxon>Perkinsida</taxon>
        <taxon>Perkinsidae</taxon>
        <taxon>Perkinsus</taxon>
    </lineage>
</organism>
<dbReference type="Proteomes" id="UP000541610">
    <property type="component" value="Unassembled WGS sequence"/>
</dbReference>
<comment type="caution">
    <text evidence="2">The sequence shown here is derived from an EMBL/GenBank/DDBJ whole genome shotgun (WGS) entry which is preliminary data.</text>
</comment>
<protein>
    <submittedName>
        <fullName evidence="2">Uncharacterized protein</fullName>
    </submittedName>
</protein>
<feature type="region of interest" description="Disordered" evidence="1">
    <location>
        <begin position="64"/>
        <end position="170"/>
    </location>
</feature>
<sequence length="170" mass="17799">MVKGFLHKCTLSGGVSRSESSKESDVAECEEETSNASGVGGDSSSWNLATTCCQLDVSVQAHGVEDVGHEGGTEAGNLDGAEYPQRSRLLDPPRADGEALKTEISDGRKRKRGRPGKWGPALKKQYTATKGLPSRGSSTTTPSTPLEPSSSSSPPSIDDYDLPPGVDAHL</sequence>
<feature type="region of interest" description="Disordered" evidence="1">
    <location>
        <begin position="1"/>
        <end position="43"/>
    </location>
</feature>
<feature type="compositionally biased region" description="Polar residues" evidence="1">
    <location>
        <begin position="34"/>
        <end position="43"/>
    </location>
</feature>
<feature type="compositionally biased region" description="Low complexity" evidence="1">
    <location>
        <begin position="133"/>
        <end position="156"/>
    </location>
</feature>
<evidence type="ECO:0000313" key="2">
    <source>
        <dbReference type="EMBL" id="KAF4689873.1"/>
    </source>
</evidence>
<accession>A0A7J6P138</accession>
<evidence type="ECO:0000313" key="3">
    <source>
        <dbReference type="Proteomes" id="UP000541610"/>
    </source>
</evidence>
<reference evidence="2 3" key="1">
    <citation type="submission" date="2020-04" db="EMBL/GenBank/DDBJ databases">
        <title>Perkinsus olseni comparative genomics.</title>
        <authorList>
            <person name="Bogema D.R."/>
        </authorList>
    </citation>
    <scope>NUCLEOTIDE SEQUENCE [LARGE SCALE GENOMIC DNA]</scope>
    <source>
        <strain evidence="2">00978-12</strain>
    </source>
</reference>
<proteinExistence type="predicted"/>
<dbReference type="EMBL" id="JABANP010000113">
    <property type="protein sequence ID" value="KAF4689873.1"/>
    <property type="molecule type" value="Genomic_DNA"/>
</dbReference>